<feature type="transmembrane region" description="Helical" evidence="8">
    <location>
        <begin position="107"/>
        <end position="127"/>
    </location>
</feature>
<dbReference type="Gene3D" id="1.20.1720.10">
    <property type="entry name" value="Multidrug resistance protein D"/>
    <property type="match status" value="1"/>
</dbReference>
<proteinExistence type="inferred from homology"/>
<comment type="subcellular location">
    <subcellularLocation>
        <location evidence="1">Endomembrane system</location>
        <topology evidence="1">Multi-pass membrane protein</topology>
    </subcellularLocation>
</comment>
<dbReference type="InterPro" id="IPR020846">
    <property type="entry name" value="MFS_dom"/>
</dbReference>
<feature type="transmembrane region" description="Helical" evidence="8">
    <location>
        <begin position="233"/>
        <end position="251"/>
    </location>
</feature>
<keyword evidence="5 8" id="KW-1133">Transmembrane helix</keyword>
<dbReference type="GO" id="GO:0012505">
    <property type="term" value="C:endomembrane system"/>
    <property type="evidence" value="ECO:0007669"/>
    <property type="project" value="UniProtKB-SubCell"/>
</dbReference>
<name>A0A9P6KC99_9FUNG</name>
<dbReference type="EMBL" id="JAABOA010002262">
    <property type="protein sequence ID" value="KAF9580134.1"/>
    <property type="molecule type" value="Genomic_DNA"/>
</dbReference>
<dbReference type="GO" id="GO:0022857">
    <property type="term" value="F:transmembrane transporter activity"/>
    <property type="evidence" value="ECO:0007669"/>
    <property type="project" value="InterPro"/>
</dbReference>
<feature type="transmembrane region" description="Helical" evidence="8">
    <location>
        <begin position="176"/>
        <end position="194"/>
    </location>
</feature>
<dbReference type="Pfam" id="PF07690">
    <property type="entry name" value="MFS_1"/>
    <property type="match status" value="1"/>
</dbReference>
<feature type="region of interest" description="Disordered" evidence="7">
    <location>
        <begin position="1"/>
        <end position="98"/>
    </location>
</feature>
<evidence type="ECO:0000313" key="10">
    <source>
        <dbReference type="EMBL" id="KAF9580134.1"/>
    </source>
</evidence>
<keyword evidence="6 8" id="KW-0472">Membrane</keyword>
<comment type="similarity">
    <text evidence="2">Belongs to the major facilitator superfamily.</text>
</comment>
<evidence type="ECO:0000256" key="1">
    <source>
        <dbReference type="ARBA" id="ARBA00004127"/>
    </source>
</evidence>
<feature type="compositionally biased region" description="Low complexity" evidence="7">
    <location>
        <begin position="11"/>
        <end position="40"/>
    </location>
</feature>
<sequence>MANPLSDLKQAATPNVPSTTSSSTSTLPSPSNNTTPAPVSVIIHEGKMELDEAGPQGSKIEKLDNASSSSSSTGSLKDVGELADQDEGEATVDTPPPMFYKPPPRQFALILTALSFCVFLASLDQIIVSTSIPAITKEYNSLGDISWLGTAYMMTSTAFQPLYGKVSDIFGRKSTMLFANFMFLVGSAISGWATSMTMLIAGRGVAGIGAGGLMAMVFIILSDMLDMRERGKYMGFIGIIFSLSSVIGPLLGGAFTDNLTWRWSFWINLPIGGVSMIFIFFNLSLPTPKGSFSEKIKRVDFVGSIFLLGAVMMILLSLSWGGAQYEWSSATVLGLLIGGFAVAGVFVLIEWKVPKEPIVPIHLYKIRNLWSTYGSVFFSGMAFFGILFYLPVYFQVVKGESATIGGLETVPFVVGIVITATGTGIWVLKRGTYAFFPAVGNFIFLVGAGLCLFFEVETKRVVTVFVLLCCGLGMGFNMQAATLAVQAAVKPKYMATVTASVQFTRSLGQVFGIAIVGSVFNNKLKEGLSASFPNDEKIHLVAENHSAIRLLYGPLEQRAIFECFVDGLHFVFYCAIAMCALSFILACFIQHKELKTNENQGKPELTVEV</sequence>
<dbReference type="SUPFAM" id="SSF103473">
    <property type="entry name" value="MFS general substrate transporter"/>
    <property type="match status" value="1"/>
</dbReference>
<feature type="transmembrane region" description="Helical" evidence="8">
    <location>
        <begin position="147"/>
        <end position="164"/>
    </location>
</feature>
<dbReference type="OrthoDB" id="10021397at2759"/>
<feature type="transmembrane region" description="Helical" evidence="8">
    <location>
        <begin position="410"/>
        <end position="428"/>
    </location>
</feature>
<dbReference type="Proteomes" id="UP000780801">
    <property type="component" value="Unassembled WGS sequence"/>
</dbReference>
<evidence type="ECO:0000259" key="9">
    <source>
        <dbReference type="PROSITE" id="PS50850"/>
    </source>
</evidence>
<keyword evidence="11" id="KW-1185">Reference proteome</keyword>
<dbReference type="PANTHER" id="PTHR23501">
    <property type="entry name" value="MAJOR FACILITATOR SUPERFAMILY"/>
    <property type="match status" value="1"/>
</dbReference>
<accession>A0A9P6KC99</accession>
<evidence type="ECO:0000256" key="4">
    <source>
        <dbReference type="ARBA" id="ARBA00022692"/>
    </source>
</evidence>
<evidence type="ECO:0000256" key="3">
    <source>
        <dbReference type="ARBA" id="ARBA00022448"/>
    </source>
</evidence>
<keyword evidence="4 8" id="KW-0812">Transmembrane</keyword>
<evidence type="ECO:0000256" key="5">
    <source>
        <dbReference type="ARBA" id="ARBA00022989"/>
    </source>
</evidence>
<keyword evidence="3" id="KW-0813">Transport</keyword>
<evidence type="ECO:0000256" key="2">
    <source>
        <dbReference type="ARBA" id="ARBA00008335"/>
    </source>
</evidence>
<feature type="transmembrane region" description="Helical" evidence="8">
    <location>
        <begin position="570"/>
        <end position="589"/>
    </location>
</feature>
<evidence type="ECO:0000256" key="6">
    <source>
        <dbReference type="ARBA" id="ARBA00023136"/>
    </source>
</evidence>
<dbReference type="InterPro" id="IPR036259">
    <property type="entry name" value="MFS_trans_sf"/>
</dbReference>
<protein>
    <recommendedName>
        <fullName evidence="9">Major facilitator superfamily (MFS) profile domain-containing protein</fullName>
    </recommendedName>
</protein>
<dbReference type="PROSITE" id="PS50850">
    <property type="entry name" value="MFS"/>
    <property type="match status" value="1"/>
</dbReference>
<dbReference type="FunFam" id="1.20.1720.10:FF:000013">
    <property type="entry name" value="Related to multidrug resistance proteins"/>
    <property type="match status" value="1"/>
</dbReference>
<feature type="transmembrane region" description="Helical" evidence="8">
    <location>
        <begin position="370"/>
        <end position="390"/>
    </location>
</feature>
<feature type="transmembrane region" description="Helical" evidence="8">
    <location>
        <begin position="462"/>
        <end position="485"/>
    </location>
</feature>
<feature type="compositionally biased region" description="Acidic residues" evidence="7">
    <location>
        <begin position="81"/>
        <end position="90"/>
    </location>
</feature>
<organism evidence="10 11">
    <name type="scientific">Lunasporangiospora selenospora</name>
    <dbReference type="NCBI Taxonomy" id="979761"/>
    <lineage>
        <taxon>Eukaryota</taxon>
        <taxon>Fungi</taxon>
        <taxon>Fungi incertae sedis</taxon>
        <taxon>Mucoromycota</taxon>
        <taxon>Mortierellomycotina</taxon>
        <taxon>Mortierellomycetes</taxon>
        <taxon>Mortierellales</taxon>
        <taxon>Mortierellaceae</taxon>
        <taxon>Lunasporangiospora</taxon>
    </lineage>
</organism>
<evidence type="ECO:0000256" key="7">
    <source>
        <dbReference type="SAM" id="MobiDB-lite"/>
    </source>
</evidence>
<reference evidence="10" key="1">
    <citation type="journal article" date="2020" name="Fungal Divers.">
        <title>Resolving the Mortierellaceae phylogeny through synthesis of multi-gene phylogenetics and phylogenomics.</title>
        <authorList>
            <person name="Vandepol N."/>
            <person name="Liber J."/>
            <person name="Desiro A."/>
            <person name="Na H."/>
            <person name="Kennedy M."/>
            <person name="Barry K."/>
            <person name="Grigoriev I.V."/>
            <person name="Miller A.N."/>
            <person name="O'Donnell K."/>
            <person name="Stajich J.E."/>
            <person name="Bonito G."/>
        </authorList>
    </citation>
    <scope>NUCLEOTIDE SEQUENCE</scope>
    <source>
        <strain evidence="10">KOD1015</strain>
    </source>
</reference>
<evidence type="ECO:0000313" key="11">
    <source>
        <dbReference type="Proteomes" id="UP000780801"/>
    </source>
</evidence>
<dbReference type="PRINTS" id="PR01036">
    <property type="entry name" value="TCRTETB"/>
</dbReference>
<dbReference type="AlphaFoldDB" id="A0A9P6KC99"/>
<feature type="transmembrane region" description="Helical" evidence="8">
    <location>
        <begin position="200"/>
        <end position="221"/>
    </location>
</feature>
<feature type="transmembrane region" description="Helical" evidence="8">
    <location>
        <begin position="497"/>
        <end position="520"/>
    </location>
</feature>
<dbReference type="GO" id="GO:0005886">
    <property type="term" value="C:plasma membrane"/>
    <property type="evidence" value="ECO:0007669"/>
    <property type="project" value="TreeGrafter"/>
</dbReference>
<dbReference type="PANTHER" id="PTHR23501:SF191">
    <property type="entry name" value="VACUOLAR BASIC AMINO ACID TRANSPORTER 4"/>
    <property type="match status" value="1"/>
</dbReference>
<feature type="domain" description="Major facilitator superfamily (MFS) profile" evidence="9">
    <location>
        <begin position="110"/>
        <end position="594"/>
    </location>
</feature>
<comment type="caution">
    <text evidence="10">The sequence shown here is derived from an EMBL/GenBank/DDBJ whole genome shotgun (WGS) entry which is preliminary data.</text>
</comment>
<feature type="transmembrane region" description="Helical" evidence="8">
    <location>
        <begin position="327"/>
        <end position="349"/>
    </location>
</feature>
<feature type="transmembrane region" description="Helical" evidence="8">
    <location>
        <begin position="435"/>
        <end position="456"/>
    </location>
</feature>
<feature type="transmembrane region" description="Helical" evidence="8">
    <location>
        <begin position="301"/>
        <end position="321"/>
    </location>
</feature>
<gene>
    <name evidence="10" type="ORF">BGW38_003342</name>
</gene>
<evidence type="ECO:0000256" key="8">
    <source>
        <dbReference type="SAM" id="Phobius"/>
    </source>
</evidence>
<dbReference type="Gene3D" id="1.20.1250.20">
    <property type="entry name" value="MFS general substrate transporter like domains"/>
    <property type="match status" value="1"/>
</dbReference>
<feature type="transmembrane region" description="Helical" evidence="8">
    <location>
        <begin position="263"/>
        <end position="281"/>
    </location>
</feature>
<dbReference type="CDD" id="cd17502">
    <property type="entry name" value="MFS_Azr1_MDR_like"/>
    <property type="match status" value="1"/>
</dbReference>
<dbReference type="InterPro" id="IPR011701">
    <property type="entry name" value="MFS"/>
</dbReference>